<dbReference type="InterPro" id="IPR012675">
    <property type="entry name" value="Beta-grasp_dom_sf"/>
</dbReference>
<protein>
    <submittedName>
        <fullName evidence="1">Sulfur carrier protein</fullName>
    </submittedName>
</protein>
<dbReference type="AlphaFoldDB" id="A0A1D3TQJ2"/>
<dbReference type="OrthoDB" id="9798559at2"/>
<dbReference type="InterPro" id="IPR003749">
    <property type="entry name" value="ThiS/MoaD-like"/>
</dbReference>
<dbReference type="Pfam" id="PF02597">
    <property type="entry name" value="ThiS"/>
    <property type="match status" value="1"/>
</dbReference>
<reference evidence="1 2" key="1">
    <citation type="submission" date="2016-09" db="EMBL/GenBank/DDBJ databases">
        <authorList>
            <person name="Capua I."/>
            <person name="De Benedictis P."/>
            <person name="Joannis T."/>
            <person name="Lombin L.H."/>
            <person name="Cattoli G."/>
        </authorList>
    </citation>
    <scope>NUCLEOTIDE SEQUENCE [LARGE SCALE GENOMIC DNA]</scope>
    <source>
        <strain evidence="1 2">GluBS11</strain>
    </source>
</reference>
<evidence type="ECO:0000313" key="1">
    <source>
        <dbReference type="EMBL" id="SCP95879.1"/>
    </source>
</evidence>
<keyword evidence="2" id="KW-1185">Reference proteome</keyword>
<dbReference type="RefSeq" id="WP_091230602.1">
    <property type="nucleotide sequence ID" value="NZ_FMKA01000003.1"/>
</dbReference>
<dbReference type="Proteomes" id="UP000199315">
    <property type="component" value="Unassembled WGS sequence"/>
</dbReference>
<sequence length="65" mass="6908">MIKVNGKSAEEAEGSILADFLEVEGYSMTRIAVECNGEIIPKAAYGERILKDGDCLEVVNFVGGG</sequence>
<dbReference type="PANTHER" id="PTHR34472">
    <property type="entry name" value="SULFUR CARRIER PROTEIN THIS"/>
    <property type="match status" value="1"/>
</dbReference>
<dbReference type="CDD" id="cd00565">
    <property type="entry name" value="Ubl_ThiS"/>
    <property type="match status" value="1"/>
</dbReference>
<organism evidence="1 2">
    <name type="scientific">Anaerobium acetethylicum</name>
    <dbReference type="NCBI Taxonomy" id="1619234"/>
    <lineage>
        <taxon>Bacteria</taxon>
        <taxon>Bacillati</taxon>
        <taxon>Bacillota</taxon>
        <taxon>Clostridia</taxon>
        <taxon>Lachnospirales</taxon>
        <taxon>Lachnospiraceae</taxon>
        <taxon>Anaerobium</taxon>
    </lineage>
</organism>
<name>A0A1D3TQJ2_9FIRM</name>
<gene>
    <name evidence="1" type="ORF">SAMN05421730_100312</name>
</gene>
<dbReference type="NCBIfam" id="TIGR01683">
    <property type="entry name" value="thiS"/>
    <property type="match status" value="1"/>
</dbReference>
<dbReference type="PANTHER" id="PTHR34472:SF1">
    <property type="entry name" value="SULFUR CARRIER PROTEIN THIS"/>
    <property type="match status" value="1"/>
</dbReference>
<dbReference type="SUPFAM" id="SSF54285">
    <property type="entry name" value="MoaD/ThiS"/>
    <property type="match status" value="1"/>
</dbReference>
<dbReference type="EMBL" id="FMKA01000003">
    <property type="protein sequence ID" value="SCP95879.1"/>
    <property type="molecule type" value="Genomic_DNA"/>
</dbReference>
<dbReference type="InterPro" id="IPR010035">
    <property type="entry name" value="Thi_S"/>
</dbReference>
<dbReference type="InterPro" id="IPR016155">
    <property type="entry name" value="Mopterin_synth/thiamin_S_b"/>
</dbReference>
<evidence type="ECO:0000313" key="2">
    <source>
        <dbReference type="Proteomes" id="UP000199315"/>
    </source>
</evidence>
<proteinExistence type="predicted"/>
<accession>A0A1D3TQJ2</accession>
<dbReference type="STRING" id="1619234.SAMN05421730_100312"/>
<dbReference type="Gene3D" id="3.10.20.30">
    <property type="match status" value="1"/>
</dbReference>